<dbReference type="InterPro" id="IPR001680">
    <property type="entry name" value="WD40_rpt"/>
</dbReference>
<dbReference type="InterPro" id="IPR015943">
    <property type="entry name" value="WD40/YVTN_repeat-like_dom_sf"/>
</dbReference>
<feature type="repeat" description="WD" evidence="5">
    <location>
        <begin position="153"/>
        <end position="194"/>
    </location>
</feature>
<evidence type="ECO:0000313" key="8">
    <source>
        <dbReference type="Proteomes" id="UP000076078"/>
    </source>
</evidence>
<proteinExistence type="predicted"/>
<dbReference type="PANTHER" id="PTHR19857">
    <property type="entry name" value="MITOCHONDRIAL DIVISION PROTEIN 1-RELATED"/>
    <property type="match status" value="1"/>
</dbReference>
<comment type="subcellular location">
    <subcellularLocation>
        <location evidence="1">Cytoplasm</location>
    </subcellularLocation>
</comment>
<dbReference type="PROSITE" id="PS50082">
    <property type="entry name" value="WD_REPEATS_2"/>
    <property type="match status" value="5"/>
</dbReference>
<dbReference type="SMART" id="SM00320">
    <property type="entry name" value="WD40"/>
    <property type="match status" value="8"/>
</dbReference>
<gene>
    <name evidence="7" type="ORF">DLAC_03513</name>
</gene>
<dbReference type="FunCoup" id="A0A152A1B3">
    <property type="interactions" value="11"/>
</dbReference>
<accession>A0A152A1B3</accession>
<dbReference type="OMA" id="GPDEVMW"/>
<feature type="compositionally biased region" description="Acidic residues" evidence="6">
    <location>
        <begin position="33"/>
        <end position="57"/>
    </location>
</feature>
<evidence type="ECO:0000256" key="1">
    <source>
        <dbReference type="ARBA" id="ARBA00004496"/>
    </source>
</evidence>
<comment type="caution">
    <text evidence="7">The sequence shown here is derived from an EMBL/GenBank/DDBJ whole genome shotgun (WGS) entry which is preliminary data.</text>
</comment>
<dbReference type="CDD" id="cd00200">
    <property type="entry name" value="WD40"/>
    <property type="match status" value="1"/>
</dbReference>
<dbReference type="PROSITE" id="PS50294">
    <property type="entry name" value="WD_REPEATS_REGION"/>
    <property type="match status" value="3"/>
</dbReference>
<dbReference type="GO" id="GO:0005737">
    <property type="term" value="C:cytoplasm"/>
    <property type="evidence" value="ECO:0007669"/>
    <property type="project" value="UniProtKB-SubCell"/>
</dbReference>
<feature type="repeat" description="WD" evidence="5">
    <location>
        <begin position="195"/>
        <end position="236"/>
    </location>
</feature>
<dbReference type="Gene3D" id="2.130.10.10">
    <property type="entry name" value="YVTN repeat-like/Quinoprotein amine dehydrogenase"/>
    <property type="match status" value="1"/>
</dbReference>
<dbReference type="STRING" id="361077.A0A152A1B3"/>
<dbReference type="InterPro" id="IPR020472">
    <property type="entry name" value="WD40_PAC1"/>
</dbReference>
<feature type="compositionally biased region" description="Acidic residues" evidence="6">
    <location>
        <begin position="1"/>
        <end position="13"/>
    </location>
</feature>
<evidence type="ECO:0000256" key="6">
    <source>
        <dbReference type="SAM" id="MobiDB-lite"/>
    </source>
</evidence>
<feature type="repeat" description="WD" evidence="5">
    <location>
        <begin position="324"/>
        <end position="365"/>
    </location>
</feature>
<dbReference type="Pfam" id="PF00400">
    <property type="entry name" value="WD40"/>
    <property type="match status" value="5"/>
</dbReference>
<dbReference type="Proteomes" id="UP000076078">
    <property type="component" value="Unassembled WGS sequence"/>
</dbReference>
<feature type="region of interest" description="Disordered" evidence="6">
    <location>
        <begin position="1"/>
        <end position="57"/>
    </location>
</feature>
<keyword evidence="2" id="KW-0963">Cytoplasm</keyword>
<feature type="repeat" description="WD" evidence="5">
    <location>
        <begin position="282"/>
        <end position="324"/>
    </location>
</feature>
<dbReference type="PROSITE" id="PS00678">
    <property type="entry name" value="WD_REPEATS_1"/>
    <property type="match status" value="2"/>
</dbReference>
<name>A0A152A1B3_TIELA</name>
<keyword evidence="8" id="KW-1185">Reference proteome</keyword>
<dbReference type="InterPro" id="IPR019775">
    <property type="entry name" value="WD40_repeat_CS"/>
</dbReference>
<dbReference type="PRINTS" id="PR00320">
    <property type="entry name" value="GPROTEINBRPT"/>
</dbReference>
<evidence type="ECO:0000256" key="2">
    <source>
        <dbReference type="ARBA" id="ARBA00022490"/>
    </source>
</evidence>
<evidence type="ECO:0000256" key="4">
    <source>
        <dbReference type="ARBA" id="ARBA00022737"/>
    </source>
</evidence>
<dbReference type="InterPro" id="IPR051179">
    <property type="entry name" value="WD_repeat_multifunction"/>
</dbReference>
<organism evidence="7 8">
    <name type="scientific">Tieghemostelium lacteum</name>
    <name type="common">Slime mold</name>
    <name type="synonym">Dictyostelium lacteum</name>
    <dbReference type="NCBI Taxonomy" id="361077"/>
    <lineage>
        <taxon>Eukaryota</taxon>
        <taxon>Amoebozoa</taxon>
        <taxon>Evosea</taxon>
        <taxon>Eumycetozoa</taxon>
        <taxon>Dictyostelia</taxon>
        <taxon>Dictyosteliales</taxon>
        <taxon>Raperosteliaceae</taxon>
        <taxon>Tieghemostelium</taxon>
    </lineage>
</organism>
<dbReference type="PANTHER" id="PTHR19857:SF8">
    <property type="entry name" value="ANGIO-ASSOCIATED MIGRATORY CELL PROTEIN"/>
    <property type="match status" value="1"/>
</dbReference>
<keyword evidence="3 5" id="KW-0853">WD repeat</keyword>
<evidence type="ECO:0000313" key="7">
    <source>
        <dbReference type="EMBL" id="KYR00016.1"/>
    </source>
</evidence>
<evidence type="ECO:0000256" key="3">
    <source>
        <dbReference type="ARBA" id="ARBA00022574"/>
    </source>
</evidence>
<dbReference type="SUPFAM" id="SSF50978">
    <property type="entry name" value="WD40 repeat-like"/>
    <property type="match status" value="1"/>
</dbReference>
<keyword evidence="4" id="KW-0677">Repeat</keyword>
<dbReference type="OrthoDB" id="10261640at2759"/>
<protein>
    <submittedName>
        <fullName evidence="7">WD40 repeat-containing protein</fullName>
    </submittedName>
</protein>
<reference evidence="7 8" key="1">
    <citation type="submission" date="2015-12" db="EMBL/GenBank/DDBJ databases">
        <title>Dictyostelia acquired genes for synthesis and detection of signals that induce cell-type specialization by lateral gene transfer from prokaryotes.</title>
        <authorList>
            <person name="Gloeckner G."/>
            <person name="Schaap P."/>
        </authorList>
    </citation>
    <scope>NUCLEOTIDE SEQUENCE [LARGE SCALE GENOMIC DNA]</scope>
    <source>
        <strain evidence="7 8">TK</strain>
    </source>
</reference>
<dbReference type="InterPro" id="IPR036322">
    <property type="entry name" value="WD40_repeat_dom_sf"/>
</dbReference>
<evidence type="ECO:0000256" key="5">
    <source>
        <dbReference type="PROSITE-ProRule" id="PRU00221"/>
    </source>
</evidence>
<dbReference type="AlphaFoldDB" id="A0A152A1B3"/>
<dbReference type="InParanoid" id="A0A152A1B3"/>
<dbReference type="FunFam" id="2.130.10.10:FF:000074">
    <property type="entry name" value="Angio-associated migratory cell protein-like protein"/>
    <property type="match status" value="1"/>
</dbReference>
<dbReference type="EMBL" id="LODT01000018">
    <property type="protein sequence ID" value="KYR00016.1"/>
    <property type="molecule type" value="Genomic_DNA"/>
</dbReference>
<feature type="repeat" description="WD" evidence="5">
    <location>
        <begin position="111"/>
        <end position="152"/>
    </location>
</feature>
<sequence>MDNNEEIIDEESYLDPNETQGEYIIDNKQQNIPDDEDEDEDIEMGEGDEEMQDEEEEDDFVDESIQGFFEHTDAIYCTRAHKIRPELAITGGGDDLAYLWNTITGDRIYQLKGHSDSISSVEFNFNGTLVATGGMDGVIKIWDVATGELKNTLEGPSESIEWMQWHPEGNFILAGSSDSCAFMWSTLKSNFVSSFIAHRGSVTCGGFTCDGKQVITASEDGTMRIWNPKDATTIFNFQNYGFHESLISCLSVQKNTNLVLTAGDDTFACLSNIKSGKVINRLKGHTTSISAVSFSNSNVNFCVTGGMDGSCKVWDIATQQERVSFKHKNTITKILCHPVDPIVFTSSVDKTIQMWDERNGQLIKPLLGHQDGILDFDLTIDNRIITASDDKVSLVFSLKPNPTTNSNNTTTTTTTTFN</sequence>